<dbReference type="PROSITE" id="PS50006">
    <property type="entry name" value="FHA_DOMAIN"/>
    <property type="match status" value="1"/>
</dbReference>
<dbReference type="InterPro" id="IPR050923">
    <property type="entry name" value="Cell_Proc_Reg/RNA_Proc"/>
</dbReference>
<feature type="compositionally biased region" description="Basic and acidic residues" evidence="1">
    <location>
        <begin position="1"/>
        <end position="31"/>
    </location>
</feature>
<organism evidence="3 4">
    <name type="scientific">Liquidambar formosana</name>
    <name type="common">Formosan gum</name>
    <dbReference type="NCBI Taxonomy" id="63359"/>
    <lineage>
        <taxon>Eukaryota</taxon>
        <taxon>Viridiplantae</taxon>
        <taxon>Streptophyta</taxon>
        <taxon>Embryophyta</taxon>
        <taxon>Tracheophyta</taxon>
        <taxon>Spermatophyta</taxon>
        <taxon>Magnoliopsida</taxon>
        <taxon>eudicotyledons</taxon>
        <taxon>Gunneridae</taxon>
        <taxon>Pentapetalae</taxon>
        <taxon>Saxifragales</taxon>
        <taxon>Altingiaceae</taxon>
        <taxon>Liquidambar</taxon>
    </lineage>
</organism>
<proteinExistence type="predicted"/>
<dbReference type="InterPro" id="IPR000253">
    <property type="entry name" value="FHA_dom"/>
</dbReference>
<evidence type="ECO:0000256" key="1">
    <source>
        <dbReference type="SAM" id="MobiDB-lite"/>
    </source>
</evidence>
<feature type="compositionally biased region" description="Basic and acidic residues" evidence="1">
    <location>
        <begin position="90"/>
        <end position="137"/>
    </location>
</feature>
<feature type="compositionally biased region" description="Basic and acidic residues" evidence="1">
    <location>
        <begin position="176"/>
        <end position="193"/>
    </location>
</feature>
<evidence type="ECO:0000259" key="2">
    <source>
        <dbReference type="PROSITE" id="PS50006"/>
    </source>
</evidence>
<reference evidence="3 4" key="1">
    <citation type="journal article" date="2024" name="Plant J.">
        <title>Genome sequences and population genomics reveal climatic adaptation and genomic divergence between two closely related sweetgum species.</title>
        <authorList>
            <person name="Xu W.Q."/>
            <person name="Ren C.Q."/>
            <person name="Zhang X.Y."/>
            <person name="Comes H.P."/>
            <person name="Liu X.H."/>
            <person name="Li Y.G."/>
            <person name="Kettle C.J."/>
            <person name="Jalonen R."/>
            <person name="Gaisberger H."/>
            <person name="Ma Y.Z."/>
            <person name="Qiu Y.X."/>
        </authorList>
    </citation>
    <scope>NUCLEOTIDE SEQUENCE [LARGE SCALE GENOMIC DNA]</scope>
    <source>
        <strain evidence="3">Hangzhou</strain>
    </source>
</reference>
<comment type="caution">
    <text evidence="3">The sequence shown here is derived from an EMBL/GenBank/DDBJ whole genome shotgun (WGS) entry which is preliminary data.</text>
</comment>
<evidence type="ECO:0000313" key="4">
    <source>
        <dbReference type="Proteomes" id="UP001415857"/>
    </source>
</evidence>
<dbReference type="InterPro" id="IPR008984">
    <property type="entry name" value="SMAD_FHA_dom_sf"/>
</dbReference>
<gene>
    <name evidence="3" type="ORF">L1049_024166</name>
</gene>
<dbReference type="PANTHER" id="PTHR23308">
    <property type="entry name" value="NUCLEAR INHIBITOR OF PROTEIN PHOSPHATASE-1"/>
    <property type="match status" value="1"/>
</dbReference>
<protein>
    <recommendedName>
        <fullName evidence="2">FHA domain-containing protein</fullName>
    </recommendedName>
</protein>
<dbReference type="Gene3D" id="2.60.200.20">
    <property type="match status" value="1"/>
</dbReference>
<feature type="compositionally biased region" description="Basic and acidic residues" evidence="1">
    <location>
        <begin position="145"/>
        <end position="168"/>
    </location>
</feature>
<dbReference type="FunFam" id="2.60.200.20:FF:000028">
    <property type="entry name" value="FHA domain-containing protein DDL"/>
    <property type="match status" value="1"/>
</dbReference>
<dbReference type="AlphaFoldDB" id="A0AAP0RVP3"/>
<accession>A0AAP0RVP3</accession>
<dbReference type="SUPFAM" id="SSF49879">
    <property type="entry name" value="SMAD/FHA domain"/>
    <property type="match status" value="1"/>
</dbReference>
<feature type="domain" description="FHA" evidence="2">
    <location>
        <begin position="272"/>
        <end position="335"/>
    </location>
</feature>
<dbReference type="Proteomes" id="UP001415857">
    <property type="component" value="Unassembled WGS sequence"/>
</dbReference>
<dbReference type="SMART" id="SM00240">
    <property type="entry name" value="FHA"/>
    <property type="match status" value="1"/>
</dbReference>
<keyword evidence="4" id="KW-1185">Reference proteome</keyword>
<feature type="region of interest" description="Disordered" evidence="1">
    <location>
        <begin position="1"/>
        <end position="194"/>
    </location>
</feature>
<name>A0AAP0RVP3_LIQFO</name>
<evidence type="ECO:0000313" key="3">
    <source>
        <dbReference type="EMBL" id="KAK9284984.1"/>
    </source>
</evidence>
<dbReference type="EMBL" id="JBBPBK010000005">
    <property type="protein sequence ID" value="KAK9284984.1"/>
    <property type="molecule type" value="Genomic_DNA"/>
</dbReference>
<dbReference type="Pfam" id="PF00498">
    <property type="entry name" value="FHA"/>
    <property type="match status" value="1"/>
</dbReference>
<sequence length="367" mass="42442">MPRYSSDRSDSPKRGQESPRRRSPSRRERSPARQRSSRRSRSPISTITSQKTRSPDREKRSSRARSPKHVEATTVLSRSPSPRTKRLRRVQAEREVEKVADKEYEKNGSRDKERGKHREKGSEREVPREKGEKRSARDGVGGESSRSRRERSASPTDRRHRDRYDSRSPPKAAKSGARDEVTDSRGSEQHLDDDSVAMMKAAEEALEAKQKQKPSFELSGKLAAETNRVRGVTLLFTEPPDARKPEIRWRLYVFKAGEVLNEPLYIHRQSCYLFGRERRVADIPTDHPSCSKQHAVIQFRQVEKEQPDGMLRKQVRPFLMDLGSTNGTFINDDRIESQRYYELIEKDTIKFGNSSREYVILHENSAQ</sequence>